<dbReference type="Pfam" id="PF25597">
    <property type="entry name" value="SH3_retrovirus"/>
    <property type="match status" value="1"/>
</dbReference>
<proteinExistence type="predicted"/>
<feature type="domain" description="Retroviral polymerase SH3-like" evidence="1">
    <location>
        <begin position="1"/>
        <end position="60"/>
    </location>
</feature>
<sequence length="138" mass="15476">YRHIPDQRRKKLDDKSETLILIGYHTAGSYKLYNPLTKKVVASRDVIVNEKDHWNWQTDNASPNSTLPFTFADDEVTEPTPPVVITPTPTNIAAVNVRRSDRPRAPIPDNLITNDGDLVHLALFVDIEPLSYATAAKS</sequence>
<reference evidence="2 3" key="1">
    <citation type="journal article" date="2018" name="Front. Plant Sci.">
        <title>Red Clover (Trifolium pratense) and Zigzag Clover (T. medium) - A Picture of Genomic Similarities and Differences.</title>
        <authorList>
            <person name="Dluhosova J."/>
            <person name="Istvanek J."/>
            <person name="Nedelnik J."/>
            <person name="Repkova J."/>
        </authorList>
    </citation>
    <scope>NUCLEOTIDE SEQUENCE [LARGE SCALE GENOMIC DNA]</scope>
    <source>
        <strain evidence="3">cv. 10/8</strain>
        <tissue evidence="2">Leaf</tissue>
    </source>
</reference>
<accession>A0A392RH78</accession>
<keyword evidence="3" id="KW-1185">Reference proteome</keyword>
<comment type="caution">
    <text evidence="2">The sequence shown here is derived from an EMBL/GenBank/DDBJ whole genome shotgun (WGS) entry which is preliminary data.</text>
</comment>
<feature type="non-terminal residue" evidence="2">
    <location>
        <position position="138"/>
    </location>
</feature>
<protein>
    <submittedName>
        <fullName evidence="2">Copia-type polyprotein</fullName>
    </submittedName>
</protein>
<evidence type="ECO:0000259" key="1">
    <source>
        <dbReference type="Pfam" id="PF25597"/>
    </source>
</evidence>
<dbReference type="InterPro" id="IPR057670">
    <property type="entry name" value="SH3_retrovirus"/>
</dbReference>
<dbReference type="EMBL" id="LXQA010218589">
    <property type="protein sequence ID" value="MCI34945.1"/>
    <property type="molecule type" value="Genomic_DNA"/>
</dbReference>
<name>A0A392RH78_9FABA</name>
<dbReference type="AlphaFoldDB" id="A0A392RH78"/>
<organism evidence="2 3">
    <name type="scientific">Trifolium medium</name>
    <dbReference type="NCBI Taxonomy" id="97028"/>
    <lineage>
        <taxon>Eukaryota</taxon>
        <taxon>Viridiplantae</taxon>
        <taxon>Streptophyta</taxon>
        <taxon>Embryophyta</taxon>
        <taxon>Tracheophyta</taxon>
        <taxon>Spermatophyta</taxon>
        <taxon>Magnoliopsida</taxon>
        <taxon>eudicotyledons</taxon>
        <taxon>Gunneridae</taxon>
        <taxon>Pentapetalae</taxon>
        <taxon>rosids</taxon>
        <taxon>fabids</taxon>
        <taxon>Fabales</taxon>
        <taxon>Fabaceae</taxon>
        <taxon>Papilionoideae</taxon>
        <taxon>50 kb inversion clade</taxon>
        <taxon>NPAAA clade</taxon>
        <taxon>Hologalegina</taxon>
        <taxon>IRL clade</taxon>
        <taxon>Trifolieae</taxon>
        <taxon>Trifolium</taxon>
    </lineage>
</organism>
<evidence type="ECO:0000313" key="3">
    <source>
        <dbReference type="Proteomes" id="UP000265520"/>
    </source>
</evidence>
<evidence type="ECO:0000313" key="2">
    <source>
        <dbReference type="EMBL" id="MCI34945.1"/>
    </source>
</evidence>
<feature type="non-terminal residue" evidence="2">
    <location>
        <position position="1"/>
    </location>
</feature>
<dbReference type="Proteomes" id="UP000265520">
    <property type="component" value="Unassembled WGS sequence"/>
</dbReference>